<dbReference type="AlphaFoldDB" id="A0A8D2N4Y0"/>
<reference evidence="1" key="1">
    <citation type="submission" date="2025-08" db="UniProtKB">
        <authorList>
            <consortium name="Ensembl"/>
        </authorList>
    </citation>
    <scope>IDENTIFICATION</scope>
</reference>
<accession>A0A8D2N4Y0</accession>
<dbReference type="Ensembl" id="ENSZALT00000023566.1">
    <property type="protein sequence ID" value="ENSZALP00000017725.1"/>
    <property type="gene ID" value="ENSZALG00000014295.1"/>
</dbReference>
<organism evidence="1 2">
    <name type="scientific">Zonotrichia albicollis</name>
    <name type="common">White-throated sparrow</name>
    <name type="synonym">Fringilla albicollis</name>
    <dbReference type="NCBI Taxonomy" id="44394"/>
    <lineage>
        <taxon>Eukaryota</taxon>
        <taxon>Metazoa</taxon>
        <taxon>Chordata</taxon>
        <taxon>Craniata</taxon>
        <taxon>Vertebrata</taxon>
        <taxon>Euteleostomi</taxon>
        <taxon>Archelosauria</taxon>
        <taxon>Archosauria</taxon>
        <taxon>Dinosauria</taxon>
        <taxon>Saurischia</taxon>
        <taxon>Theropoda</taxon>
        <taxon>Coelurosauria</taxon>
        <taxon>Aves</taxon>
        <taxon>Neognathae</taxon>
        <taxon>Neoaves</taxon>
        <taxon>Telluraves</taxon>
        <taxon>Australaves</taxon>
        <taxon>Passeriformes</taxon>
        <taxon>Passerellidae</taxon>
        <taxon>Zonotrichia</taxon>
    </lineage>
</organism>
<keyword evidence="2" id="KW-1185">Reference proteome</keyword>
<dbReference type="Proteomes" id="UP000694413">
    <property type="component" value="Unassembled WGS sequence"/>
</dbReference>
<evidence type="ECO:0000313" key="1">
    <source>
        <dbReference type="Ensembl" id="ENSZALP00000017725.1"/>
    </source>
</evidence>
<name>A0A8D2N4Y0_ZONAL</name>
<sequence>GLGHLVQKSLWNMQLVLGLSSKKGRKRRWGMERHNPLLPNQTGSGNVTQMWGCLVKLRETSQLTWRGLAFEPGPGSSLVPQT</sequence>
<proteinExistence type="predicted"/>
<evidence type="ECO:0000313" key="2">
    <source>
        <dbReference type="Proteomes" id="UP000694413"/>
    </source>
</evidence>
<protein>
    <submittedName>
        <fullName evidence="1">Uncharacterized protein</fullName>
    </submittedName>
</protein>
<reference evidence="1" key="2">
    <citation type="submission" date="2025-09" db="UniProtKB">
        <authorList>
            <consortium name="Ensembl"/>
        </authorList>
    </citation>
    <scope>IDENTIFICATION</scope>
</reference>